<evidence type="ECO:0000256" key="3">
    <source>
        <dbReference type="ARBA" id="ARBA00022475"/>
    </source>
</evidence>
<feature type="transmembrane region" description="Helical" evidence="7">
    <location>
        <begin position="273"/>
        <end position="293"/>
    </location>
</feature>
<evidence type="ECO:0000313" key="10">
    <source>
        <dbReference type="Proteomes" id="UP000697995"/>
    </source>
</evidence>
<protein>
    <recommendedName>
        <fullName evidence="8">Major facilitator superfamily (MFS) profile domain-containing protein</fullName>
    </recommendedName>
</protein>
<evidence type="ECO:0000256" key="5">
    <source>
        <dbReference type="ARBA" id="ARBA00022989"/>
    </source>
</evidence>
<evidence type="ECO:0000256" key="1">
    <source>
        <dbReference type="ARBA" id="ARBA00004651"/>
    </source>
</evidence>
<keyword evidence="5 7" id="KW-1133">Transmembrane helix</keyword>
<gene>
    <name evidence="9" type="ORF">CKO45_09400</name>
</gene>
<feature type="transmembrane region" description="Helical" evidence="7">
    <location>
        <begin position="98"/>
        <end position="117"/>
    </location>
</feature>
<dbReference type="CDD" id="cd17321">
    <property type="entry name" value="MFS_MMR_MDR_like"/>
    <property type="match status" value="1"/>
</dbReference>
<dbReference type="PROSITE" id="PS50850">
    <property type="entry name" value="MFS"/>
    <property type="match status" value="1"/>
</dbReference>
<dbReference type="PANTHER" id="PTHR42718:SF46">
    <property type="entry name" value="BLR6921 PROTEIN"/>
    <property type="match status" value="1"/>
</dbReference>
<evidence type="ECO:0000256" key="2">
    <source>
        <dbReference type="ARBA" id="ARBA00022448"/>
    </source>
</evidence>
<keyword evidence="6 7" id="KW-0472">Membrane</keyword>
<dbReference type="Gene3D" id="1.20.1250.20">
    <property type="entry name" value="MFS general substrate transporter like domains"/>
    <property type="match status" value="1"/>
</dbReference>
<dbReference type="InterPro" id="IPR020846">
    <property type="entry name" value="MFS_dom"/>
</dbReference>
<feature type="transmembrane region" description="Helical" evidence="7">
    <location>
        <begin position="380"/>
        <end position="398"/>
    </location>
</feature>
<dbReference type="PANTHER" id="PTHR42718">
    <property type="entry name" value="MAJOR FACILITATOR SUPERFAMILY MULTIDRUG TRANSPORTER MFSC"/>
    <property type="match status" value="1"/>
</dbReference>
<comment type="subcellular location">
    <subcellularLocation>
        <location evidence="1">Cell membrane</location>
        <topology evidence="1">Multi-pass membrane protein</topology>
    </subcellularLocation>
</comment>
<evidence type="ECO:0000256" key="7">
    <source>
        <dbReference type="SAM" id="Phobius"/>
    </source>
</evidence>
<keyword evidence="3" id="KW-1003">Cell membrane</keyword>
<feature type="transmembrane region" description="Helical" evidence="7">
    <location>
        <begin position="349"/>
        <end position="373"/>
    </location>
</feature>
<sequence>MPAPMTMASKEVRASARGAASGRAWSGIRLSPAMIAPIVPPPGRDGQARPRGRGCAMAGGTHARLALVALGTVAVALDTALNIAFPAMTAHFGLALPAIQWVPVCYMLAFGSLMLGAGRLGDILGHGPVFRIGLGVTALGQALCAAAPSYPLLLGGRAVQGVGAALVIGCGPALVTGLYPEALRPRLLGVYALVFAVGAVLGPSLGALALQAWGWPAVFWTRAPLALLPMLLLRGLPAPPRDGGREPFDLPGALLLVLAIIALLLAVNQARYLAQGAALPLAALAAASFWGFLRRSRRVPHPIMDLSHFRRPGFARLNAANALVNLAGFAVLLLVPYHLTGPAGLPTLAAGLVLAAAPGGTALAAAPAGWLLARLPPWRMVQAGAACTALGLGLVALWDAATPVAAMVACLLLAGIGQGLVQVAYAEIILTTLPRHQRGVAGSLTMMTRTLGIVAGAMLLALWFESWAPPFERGFAATFVFAAATSGAALLMLRRP</sequence>
<dbReference type="InterPro" id="IPR036259">
    <property type="entry name" value="MFS_trans_sf"/>
</dbReference>
<proteinExistence type="predicted"/>
<feature type="transmembrane region" description="Helical" evidence="7">
    <location>
        <begin position="475"/>
        <end position="493"/>
    </location>
</feature>
<dbReference type="SUPFAM" id="SSF103473">
    <property type="entry name" value="MFS general substrate transporter"/>
    <property type="match status" value="1"/>
</dbReference>
<feature type="transmembrane region" description="Helical" evidence="7">
    <location>
        <begin position="65"/>
        <end position="86"/>
    </location>
</feature>
<comment type="caution">
    <text evidence="9">The sequence shown here is derived from an EMBL/GenBank/DDBJ whole genome shotgun (WGS) entry which is preliminary data.</text>
</comment>
<name>A0ABS1CW29_9PROT</name>
<evidence type="ECO:0000256" key="6">
    <source>
        <dbReference type="ARBA" id="ARBA00023136"/>
    </source>
</evidence>
<dbReference type="Proteomes" id="UP000697995">
    <property type="component" value="Unassembled WGS sequence"/>
</dbReference>
<feature type="transmembrane region" description="Helical" evidence="7">
    <location>
        <begin position="440"/>
        <end position="463"/>
    </location>
</feature>
<feature type="transmembrane region" description="Helical" evidence="7">
    <location>
        <begin position="219"/>
        <end position="236"/>
    </location>
</feature>
<evidence type="ECO:0000313" key="9">
    <source>
        <dbReference type="EMBL" id="MBK1658446.1"/>
    </source>
</evidence>
<organism evidence="9 10">
    <name type="scientific">Paracraurococcus ruber</name>
    <dbReference type="NCBI Taxonomy" id="77675"/>
    <lineage>
        <taxon>Bacteria</taxon>
        <taxon>Pseudomonadati</taxon>
        <taxon>Pseudomonadota</taxon>
        <taxon>Alphaproteobacteria</taxon>
        <taxon>Acetobacterales</taxon>
        <taxon>Roseomonadaceae</taxon>
        <taxon>Paracraurococcus</taxon>
    </lineage>
</organism>
<evidence type="ECO:0000259" key="8">
    <source>
        <dbReference type="PROSITE" id="PS50850"/>
    </source>
</evidence>
<feature type="transmembrane region" description="Helical" evidence="7">
    <location>
        <begin position="248"/>
        <end position="267"/>
    </location>
</feature>
<dbReference type="EMBL" id="NRSG01000052">
    <property type="protein sequence ID" value="MBK1658446.1"/>
    <property type="molecule type" value="Genomic_DNA"/>
</dbReference>
<feature type="transmembrane region" description="Helical" evidence="7">
    <location>
        <begin position="314"/>
        <end position="337"/>
    </location>
</feature>
<keyword evidence="2" id="KW-0813">Transport</keyword>
<feature type="transmembrane region" description="Helical" evidence="7">
    <location>
        <begin position="404"/>
        <end position="428"/>
    </location>
</feature>
<dbReference type="Gene3D" id="1.20.1720.10">
    <property type="entry name" value="Multidrug resistance protein D"/>
    <property type="match status" value="1"/>
</dbReference>
<feature type="domain" description="Major facilitator superfamily (MFS) profile" evidence="8">
    <location>
        <begin position="64"/>
        <end position="496"/>
    </location>
</feature>
<feature type="transmembrane region" description="Helical" evidence="7">
    <location>
        <begin position="191"/>
        <end position="213"/>
    </location>
</feature>
<keyword evidence="4 7" id="KW-0812">Transmembrane</keyword>
<evidence type="ECO:0000256" key="4">
    <source>
        <dbReference type="ARBA" id="ARBA00022692"/>
    </source>
</evidence>
<dbReference type="Pfam" id="PF07690">
    <property type="entry name" value="MFS_1"/>
    <property type="match status" value="1"/>
</dbReference>
<reference evidence="9 10" key="1">
    <citation type="journal article" date="2020" name="Microorganisms">
        <title>Osmotic Adaptation and Compatible Solute Biosynthesis of Phototrophic Bacteria as Revealed from Genome Analyses.</title>
        <authorList>
            <person name="Imhoff J.F."/>
            <person name="Rahn T."/>
            <person name="Kunzel S."/>
            <person name="Keller A."/>
            <person name="Neulinger S.C."/>
        </authorList>
    </citation>
    <scope>NUCLEOTIDE SEQUENCE [LARGE SCALE GENOMIC DNA]</scope>
    <source>
        <strain evidence="9 10">DSM 15382</strain>
    </source>
</reference>
<accession>A0ABS1CW29</accession>
<keyword evidence="10" id="KW-1185">Reference proteome</keyword>
<feature type="transmembrane region" description="Helical" evidence="7">
    <location>
        <begin position="158"/>
        <end position="179"/>
    </location>
</feature>
<feature type="transmembrane region" description="Helical" evidence="7">
    <location>
        <begin position="129"/>
        <end position="152"/>
    </location>
</feature>
<dbReference type="InterPro" id="IPR011701">
    <property type="entry name" value="MFS"/>
</dbReference>